<keyword evidence="5 15" id="KW-0808">Transferase</keyword>
<protein>
    <submittedName>
        <fullName evidence="18">Uroporphyrinogen-III C-methyltransferase</fullName>
        <ecNumber evidence="18">2.1.1.107</ecNumber>
    </submittedName>
</protein>
<feature type="domain" description="Tetrapyrrole methylase" evidence="16">
    <location>
        <begin position="211"/>
        <end position="423"/>
    </location>
</feature>
<comment type="pathway">
    <text evidence="1">Porphyrin-containing compound metabolism; siroheme biosynthesis; sirohydrochlorin from precorrin-2: step 1/1.</text>
</comment>
<proteinExistence type="inferred from homology"/>
<dbReference type="InterPro" id="IPR014777">
    <property type="entry name" value="4pyrrole_Mease_sub1"/>
</dbReference>
<keyword evidence="3" id="KW-0169">Cobalamin biosynthesis</keyword>
<dbReference type="GO" id="GO:0019354">
    <property type="term" value="P:siroheme biosynthetic process"/>
    <property type="evidence" value="ECO:0007669"/>
    <property type="project" value="InterPro"/>
</dbReference>
<evidence type="ECO:0000256" key="11">
    <source>
        <dbReference type="ARBA" id="ARBA00023268"/>
    </source>
</evidence>
<dbReference type="Pfam" id="PF13241">
    <property type="entry name" value="NAD_binding_7"/>
    <property type="match status" value="1"/>
</dbReference>
<evidence type="ECO:0000256" key="13">
    <source>
        <dbReference type="ARBA" id="ARBA00047561"/>
    </source>
</evidence>
<evidence type="ECO:0000256" key="2">
    <source>
        <dbReference type="ARBA" id="ARBA00005879"/>
    </source>
</evidence>
<dbReference type="InterPro" id="IPR035996">
    <property type="entry name" value="4pyrrol_Methylase_sf"/>
</dbReference>
<evidence type="ECO:0000259" key="17">
    <source>
        <dbReference type="Pfam" id="PF10414"/>
    </source>
</evidence>
<keyword evidence="8" id="KW-0520">NAD</keyword>
<dbReference type="Gene3D" id="3.30.950.10">
    <property type="entry name" value="Methyltransferase, Cobalt-precorrin-4 Transmethylase, Domain 2"/>
    <property type="match status" value="1"/>
</dbReference>
<comment type="similarity">
    <text evidence="2 15">Belongs to the precorrin methyltransferase family.</text>
</comment>
<dbReference type="GO" id="GO:0004851">
    <property type="term" value="F:uroporphyrin-III C-methyltransferase activity"/>
    <property type="evidence" value="ECO:0007669"/>
    <property type="project" value="UniProtKB-EC"/>
</dbReference>
<dbReference type="GO" id="GO:0032259">
    <property type="term" value="P:methylation"/>
    <property type="evidence" value="ECO:0007669"/>
    <property type="project" value="UniProtKB-KW"/>
</dbReference>
<dbReference type="InterPro" id="IPR006366">
    <property type="entry name" value="CobA/CysG_C"/>
</dbReference>
<evidence type="ECO:0000256" key="14">
    <source>
        <dbReference type="PIRSR" id="PIRSR036426-1"/>
    </source>
</evidence>
<evidence type="ECO:0000256" key="8">
    <source>
        <dbReference type="ARBA" id="ARBA00023027"/>
    </source>
</evidence>
<evidence type="ECO:0000256" key="5">
    <source>
        <dbReference type="ARBA" id="ARBA00022679"/>
    </source>
</evidence>
<dbReference type="EC" id="2.1.1.107" evidence="18"/>
<dbReference type="PIRSF" id="PIRSF036426">
    <property type="entry name" value="Sirohaem_synth"/>
    <property type="match status" value="1"/>
</dbReference>
<feature type="domain" description="Sirohaem synthase dimerisation" evidence="17">
    <location>
        <begin position="148"/>
        <end position="197"/>
    </location>
</feature>
<name>A0A934IEN7_9HYPH</name>
<evidence type="ECO:0000256" key="1">
    <source>
        <dbReference type="ARBA" id="ARBA00005010"/>
    </source>
</evidence>
<dbReference type="InterPro" id="IPR012409">
    <property type="entry name" value="Sirohaem_synth"/>
</dbReference>
<evidence type="ECO:0000256" key="15">
    <source>
        <dbReference type="RuleBase" id="RU003960"/>
    </source>
</evidence>
<dbReference type="SUPFAM" id="SSF75615">
    <property type="entry name" value="Siroheme synthase middle domains-like"/>
    <property type="match status" value="1"/>
</dbReference>
<evidence type="ECO:0000256" key="9">
    <source>
        <dbReference type="ARBA" id="ARBA00023239"/>
    </source>
</evidence>
<dbReference type="InterPro" id="IPR037115">
    <property type="entry name" value="Sirohaem_synt_dimer_dom_sf"/>
</dbReference>
<sequence length="470" mass="49885">MDTFPIFWSVRNRTVVLFGGGDEAAAKLRLLKKTSAQVVVIADEFSEIIDLEGVEAVTGDALAYTLPADTAFAYAATGEPAKDAAIARHMRRLGVPVCAADQPAVSDFITPAFVDRDPVVVAIGTEGTAPVLAREIKARVERMLPAGLGEVATKAAALRERVAAAITPGEPRRRFWHALFGPALDGAFERGGFADAAETLLARDTRPEGLVSFVGAGAGGADLLTERARQRIDRADVVLHDALVAPEILELARREATMVNVGKRAGRHALKQDEINALIVRYAEGGARVVRLKGGDPSIFGRLAEEIDAVQSAGLRLEVVPGVTAASVAAASALAPLTERGRTQELRMITAHGVRGEDDIESVDWAAAGRGTAPLAIYMGRRSARGVQRRLILMGRSAMTPVVLVENAGREDERIGHATLAELGQRVENFGGTGPLMILVGVHSRAEAKNPLTLFLSEKGRTPKHHSEAA</sequence>
<dbReference type="PROSITE" id="PS00840">
    <property type="entry name" value="SUMT_2"/>
    <property type="match status" value="1"/>
</dbReference>
<dbReference type="NCBIfam" id="NF004790">
    <property type="entry name" value="PRK06136.1"/>
    <property type="match status" value="1"/>
</dbReference>
<evidence type="ECO:0000256" key="10">
    <source>
        <dbReference type="ARBA" id="ARBA00023244"/>
    </source>
</evidence>
<dbReference type="NCBIfam" id="TIGR01470">
    <property type="entry name" value="cysG_Nterm"/>
    <property type="match status" value="1"/>
</dbReference>
<keyword evidence="6" id="KW-0949">S-adenosyl-L-methionine</keyword>
<evidence type="ECO:0000256" key="7">
    <source>
        <dbReference type="ARBA" id="ARBA00023002"/>
    </source>
</evidence>
<dbReference type="InterPro" id="IPR014776">
    <property type="entry name" value="4pyrrole_Mease_sub2"/>
</dbReference>
<dbReference type="InterPro" id="IPR006367">
    <property type="entry name" value="Sirohaem_synthase_N"/>
</dbReference>
<dbReference type="GO" id="GO:0043115">
    <property type="term" value="F:precorrin-2 dehydrogenase activity"/>
    <property type="evidence" value="ECO:0007669"/>
    <property type="project" value="UniProtKB-EC"/>
</dbReference>
<comment type="catalytic activity">
    <reaction evidence="13">
        <text>precorrin-2 + NAD(+) = sirohydrochlorin + NADH + 2 H(+)</text>
        <dbReference type="Rhea" id="RHEA:15613"/>
        <dbReference type="ChEBI" id="CHEBI:15378"/>
        <dbReference type="ChEBI" id="CHEBI:57540"/>
        <dbReference type="ChEBI" id="CHEBI:57945"/>
        <dbReference type="ChEBI" id="CHEBI:58351"/>
        <dbReference type="ChEBI" id="CHEBI:58827"/>
        <dbReference type="EC" id="1.3.1.76"/>
    </reaction>
</comment>
<dbReference type="Gene3D" id="3.30.160.110">
    <property type="entry name" value="Siroheme synthase, domain 2"/>
    <property type="match status" value="1"/>
</dbReference>
<dbReference type="InterPro" id="IPR003043">
    <property type="entry name" value="Uropor_MeTrfase_CS"/>
</dbReference>
<dbReference type="Gene3D" id="3.40.50.720">
    <property type="entry name" value="NAD(P)-binding Rossmann-like Domain"/>
    <property type="match status" value="1"/>
</dbReference>
<dbReference type="NCBIfam" id="NF007922">
    <property type="entry name" value="PRK10637.1"/>
    <property type="match status" value="1"/>
</dbReference>
<dbReference type="NCBIfam" id="TIGR01469">
    <property type="entry name" value="cobA_cysG_Cterm"/>
    <property type="match status" value="1"/>
</dbReference>
<keyword evidence="11" id="KW-0511">Multifunctional enzyme</keyword>
<gene>
    <name evidence="18" type="primary">cobA</name>
    <name evidence="18" type="ORF">JCR33_05935</name>
</gene>
<keyword evidence="4 15" id="KW-0489">Methyltransferase</keyword>
<dbReference type="InterPro" id="IPR050161">
    <property type="entry name" value="Siro_Cobalamin_biosynth"/>
</dbReference>
<dbReference type="EMBL" id="JAEKJA010000003">
    <property type="protein sequence ID" value="MBJ3775219.1"/>
    <property type="molecule type" value="Genomic_DNA"/>
</dbReference>
<dbReference type="PANTHER" id="PTHR45790:SF3">
    <property type="entry name" value="S-ADENOSYL-L-METHIONINE-DEPENDENT UROPORPHYRINOGEN III METHYLTRANSFERASE, CHLOROPLASTIC"/>
    <property type="match status" value="1"/>
</dbReference>
<dbReference type="AlphaFoldDB" id="A0A934IEN7"/>
<dbReference type="RefSeq" id="WP_198881096.1">
    <property type="nucleotide sequence ID" value="NZ_JAEKJA010000003.1"/>
</dbReference>
<keyword evidence="7" id="KW-0560">Oxidoreductase</keyword>
<dbReference type="FunFam" id="3.40.1010.10:FF:000001">
    <property type="entry name" value="Siroheme synthase"/>
    <property type="match status" value="1"/>
</dbReference>
<reference evidence="18" key="1">
    <citation type="submission" date="2020-12" db="EMBL/GenBank/DDBJ databases">
        <title>Bacterial taxonomy.</title>
        <authorList>
            <person name="Pan X."/>
        </authorList>
    </citation>
    <scope>NUCLEOTIDE SEQUENCE</scope>
    <source>
        <strain evidence="18">B2012</strain>
    </source>
</reference>
<dbReference type="PANTHER" id="PTHR45790">
    <property type="entry name" value="SIROHEME SYNTHASE-RELATED"/>
    <property type="match status" value="1"/>
</dbReference>
<keyword evidence="9" id="KW-0456">Lyase</keyword>
<evidence type="ECO:0000313" key="19">
    <source>
        <dbReference type="Proteomes" id="UP000609531"/>
    </source>
</evidence>
<evidence type="ECO:0000256" key="4">
    <source>
        <dbReference type="ARBA" id="ARBA00022603"/>
    </source>
</evidence>
<dbReference type="CDD" id="cd11642">
    <property type="entry name" value="SUMT"/>
    <property type="match status" value="1"/>
</dbReference>
<dbReference type="GO" id="GO:0009236">
    <property type="term" value="P:cobalamin biosynthetic process"/>
    <property type="evidence" value="ECO:0007669"/>
    <property type="project" value="UniProtKB-KW"/>
</dbReference>
<feature type="active site" description="Proton acceptor" evidence="14">
    <location>
        <position position="241"/>
    </location>
</feature>
<dbReference type="GO" id="GO:0051287">
    <property type="term" value="F:NAD binding"/>
    <property type="evidence" value="ECO:0007669"/>
    <property type="project" value="InterPro"/>
</dbReference>
<comment type="caution">
    <text evidence="18">The sequence shown here is derived from an EMBL/GenBank/DDBJ whole genome shotgun (WGS) entry which is preliminary data.</text>
</comment>
<dbReference type="InterPro" id="IPR036291">
    <property type="entry name" value="NAD(P)-bd_dom_sf"/>
</dbReference>
<keyword evidence="19" id="KW-1185">Reference proteome</keyword>
<dbReference type="SUPFAM" id="SSF53790">
    <property type="entry name" value="Tetrapyrrole methylase"/>
    <property type="match status" value="1"/>
</dbReference>
<dbReference type="SUPFAM" id="SSF51735">
    <property type="entry name" value="NAD(P)-binding Rossmann-fold domains"/>
    <property type="match status" value="1"/>
</dbReference>
<evidence type="ECO:0000259" key="16">
    <source>
        <dbReference type="Pfam" id="PF00590"/>
    </source>
</evidence>
<evidence type="ECO:0000313" key="18">
    <source>
        <dbReference type="EMBL" id="MBJ3775219.1"/>
    </source>
</evidence>
<dbReference type="InterPro" id="IPR000878">
    <property type="entry name" value="4pyrrol_Mease"/>
</dbReference>
<dbReference type="Pfam" id="PF10414">
    <property type="entry name" value="CysG_dimeriser"/>
    <property type="match status" value="1"/>
</dbReference>
<comment type="pathway">
    <text evidence="12">Porphyrin-containing compound metabolism; siroheme biosynthesis; precorrin-2 from uroporphyrinogen III: step 1/1.</text>
</comment>
<dbReference type="GO" id="GO:0051266">
    <property type="term" value="F:sirohydrochlorin ferrochelatase activity"/>
    <property type="evidence" value="ECO:0007669"/>
    <property type="project" value="InterPro"/>
</dbReference>
<keyword evidence="10" id="KW-0627">Porphyrin biosynthesis</keyword>
<dbReference type="Gene3D" id="1.10.8.210">
    <property type="entry name" value="Sirohaem synthase, dimerisation domain"/>
    <property type="match status" value="1"/>
</dbReference>
<evidence type="ECO:0000256" key="12">
    <source>
        <dbReference type="ARBA" id="ARBA00025705"/>
    </source>
</evidence>
<dbReference type="Gene3D" id="3.40.1010.10">
    <property type="entry name" value="Cobalt-precorrin-4 Transmethylase, Domain 1"/>
    <property type="match status" value="1"/>
</dbReference>
<evidence type="ECO:0000256" key="3">
    <source>
        <dbReference type="ARBA" id="ARBA00022573"/>
    </source>
</evidence>
<dbReference type="InterPro" id="IPR019478">
    <property type="entry name" value="Sirohaem_synthase_dimer_dom"/>
</dbReference>
<evidence type="ECO:0000256" key="6">
    <source>
        <dbReference type="ARBA" id="ARBA00022691"/>
    </source>
</evidence>
<feature type="active site" description="Proton donor" evidence="14">
    <location>
        <position position="263"/>
    </location>
</feature>
<dbReference type="Proteomes" id="UP000609531">
    <property type="component" value="Unassembled WGS sequence"/>
</dbReference>
<accession>A0A934IEN7</accession>
<dbReference type="Pfam" id="PF00590">
    <property type="entry name" value="TP_methylase"/>
    <property type="match status" value="1"/>
</dbReference>
<organism evidence="18 19">
    <name type="scientific">Acuticoccus mangrovi</name>
    <dbReference type="NCBI Taxonomy" id="2796142"/>
    <lineage>
        <taxon>Bacteria</taxon>
        <taxon>Pseudomonadati</taxon>
        <taxon>Pseudomonadota</taxon>
        <taxon>Alphaproteobacteria</taxon>
        <taxon>Hyphomicrobiales</taxon>
        <taxon>Amorphaceae</taxon>
        <taxon>Acuticoccus</taxon>
    </lineage>
</organism>